<organism evidence="1 2">
    <name type="scientific">Microvirga vignae</name>
    <dbReference type="NCBI Taxonomy" id="1225564"/>
    <lineage>
        <taxon>Bacteria</taxon>
        <taxon>Pseudomonadati</taxon>
        <taxon>Pseudomonadota</taxon>
        <taxon>Alphaproteobacteria</taxon>
        <taxon>Hyphomicrobiales</taxon>
        <taxon>Methylobacteriaceae</taxon>
        <taxon>Microvirga</taxon>
    </lineage>
</organism>
<keyword evidence="2" id="KW-1185">Reference proteome</keyword>
<comment type="caution">
    <text evidence="1">The sequence shown here is derived from an EMBL/GenBank/DDBJ whole genome shotgun (WGS) entry which is preliminary data.</text>
</comment>
<dbReference type="RefSeq" id="WP_047188168.1">
    <property type="nucleotide sequence ID" value="NZ_LCYG01000016.1"/>
</dbReference>
<dbReference type="OrthoDB" id="7950596at2"/>
<sequence>MHHIHLAEGLRLRFPARSADFDQGVEVGMLAALMSQDVSEFSRRISKANLGQVRAVAEQFGYRLVEGETVEDCVVLTFYSRAARPRLRVVHSAGA</sequence>
<reference evidence="1 2" key="1">
    <citation type="submission" date="2015-05" db="EMBL/GenBank/DDBJ databases">
        <title>Draft genome sequence of Microvirga vignae strain BR3299, a novel nitrogen fixing bacteria isolated from Brazil semi-aired region.</title>
        <authorList>
            <person name="Zilli J.E."/>
            <person name="Passos S.R."/>
            <person name="Leite J."/>
            <person name="Baldani J.I."/>
            <person name="Xavier G.R."/>
            <person name="Rumjaneck N.G."/>
            <person name="Simoes-Araujo J.L."/>
        </authorList>
    </citation>
    <scope>NUCLEOTIDE SEQUENCE [LARGE SCALE GENOMIC DNA]</scope>
    <source>
        <strain evidence="1 2">BR3299</strain>
    </source>
</reference>
<gene>
    <name evidence="1" type="ORF">AA309_06715</name>
</gene>
<dbReference type="PATRIC" id="fig|1225564.3.peg.1825"/>
<name>A0A0H1RN73_9HYPH</name>
<evidence type="ECO:0000313" key="2">
    <source>
        <dbReference type="Proteomes" id="UP000035489"/>
    </source>
</evidence>
<dbReference type="AlphaFoldDB" id="A0A0H1RN73"/>
<dbReference type="Proteomes" id="UP000035489">
    <property type="component" value="Unassembled WGS sequence"/>
</dbReference>
<accession>A0A0H1RN73</accession>
<protein>
    <submittedName>
        <fullName evidence="1">Uncharacterized protein</fullName>
    </submittedName>
</protein>
<evidence type="ECO:0000313" key="1">
    <source>
        <dbReference type="EMBL" id="KLK94127.1"/>
    </source>
</evidence>
<proteinExistence type="predicted"/>
<dbReference type="EMBL" id="LCYG01000016">
    <property type="protein sequence ID" value="KLK94127.1"/>
    <property type="molecule type" value="Genomic_DNA"/>
</dbReference>